<accession>A0A4V2PIL3</accession>
<organism evidence="1 2">
    <name type="scientific">Pseudonocardia endophytica</name>
    <dbReference type="NCBI Taxonomy" id="401976"/>
    <lineage>
        <taxon>Bacteria</taxon>
        <taxon>Bacillati</taxon>
        <taxon>Actinomycetota</taxon>
        <taxon>Actinomycetes</taxon>
        <taxon>Pseudonocardiales</taxon>
        <taxon>Pseudonocardiaceae</taxon>
        <taxon>Pseudonocardia</taxon>
    </lineage>
</organism>
<proteinExistence type="predicted"/>
<dbReference type="RefSeq" id="WP_132421416.1">
    <property type="nucleotide sequence ID" value="NZ_SMFZ01000001.1"/>
</dbReference>
<dbReference type="AlphaFoldDB" id="A0A4V2PIL3"/>
<protein>
    <recommendedName>
        <fullName evidence="3">PH (Pleckstrin Homology) domain-containing protein</fullName>
    </recommendedName>
</protein>
<comment type="caution">
    <text evidence="1">The sequence shown here is derived from an EMBL/GenBank/DDBJ whole genome shotgun (WGS) entry which is preliminary data.</text>
</comment>
<keyword evidence="2" id="KW-1185">Reference proteome</keyword>
<dbReference type="OrthoDB" id="530515at2"/>
<reference evidence="1 2" key="1">
    <citation type="submission" date="2019-03" db="EMBL/GenBank/DDBJ databases">
        <title>Sequencing the genomes of 1000 actinobacteria strains.</title>
        <authorList>
            <person name="Klenk H.-P."/>
        </authorList>
    </citation>
    <scope>NUCLEOTIDE SEQUENCE [LARGE SCALE GENOMIC DNA]</scope>
    <source>
        <strain evidence="1 2">DSM 44969</strain>
    </source>
</reference>
<dbReference type="EMBL" id="SMFZ01000001">
    <property type="protein sequence ID" value="TCK25066.1"/>
    <property type="molecule type" value="Genomic_DNA"/>
</dbReference>
<evidence type="ECO:0000313" key="1">
    <source>
        <dbReference type="EMBL" id="TCK25066.1"/>
    </source>
</evidence>
<evidence type="ECO:0008006" key="3">
    <source>
        <dbReference type="Google" id="ProtNLM"/>
    </source>
</evidence>
<sequence length="125" mass="13240">MATVHIDAHAVTVTLNRFERLCCGGRTRLVVPRSEIASVVAVEHPTRAAVTGVGRVGLGVTGVIKIGRWGLGTSTRRWVSARRWVPALHLVVRDGFDGQLGYHELVISTPDAGKLAGELAPVGVG</sequence>
<name>A0A4V2PIL3_PSEEN</name>
<evidence type="ECO:0000313" key="2">
    <source>
        <dbReference type="Proteomes" id="UP000295560"/>
    </source>
</evidence>
<dbReference type="Proteomes" id="UP000295560">
    <property type="component" value="Unassembled WGS sequence"/>
</dbReference>
<gene>
    <name evidence="1" type="ORF">EV378_0863</name>
</gene>